<dbReference type="EMBL" id="FMUE01000007">
    <property type="protein sequence ID" value="SCX27144.1"/>
    <property type="molecule type" value="Genomic_DNA"/>
</dbReference>
<gene>
    <name evidence="1" type="ORF">DSM25559_2952</name>
</gene>
<evidence type="ECO:0000313" key="2">
    <source>
        <dbReference type="Proteomes" id="UP000187891"/>
    </source>
</evidence>
<sequence>MPKSESRARTSLDAGYRHWQIVPNDTQDLPDAARCIFCQVAGTIMIRDEAGIDLPYTLTAGQLLPFHPVRVLATGTTGTFYAWT</sequence>
<dbReference type="STRING" id="1907666.DSM25559_2952"/>
<name>A0A1R3TTJ9_9HYPH</name>
<accession>A0A1R3TTJ9</accession>
<protein>
    <recommendedName>
        <fullName evidence="3">AraC family transcriptional regulator</fullName>
    </recommendedName>
</protein>
<dbReference type="AlphaFoldDB" id="A0A1R3TTJ9"/>
<reference evidence="2" key="1">
    <citation type="submission" date="2016-10" db="EMBL/GenBank/DDBJ databases">
        <authorList>
            <person name="Wibberg D."/>
        </authorList>
    </citation>
    <scope>NUCLEOTIDE SEQUENCE [LARGE SCALE GENOMIC DNA]</scope>
</reference>
<dbReference type="RefSeq" id="WP_077120702.1">
    <property type="nucleotide sequence ID" value="NZ_FMUE01000007.1"/>
</dbReference>
<evidence type="ECO:0000313" key="1">
    <source>
        <dbReference type="EMBL" id="SCX27144.1"/>
    </source>
</evidence>
<evidence type="ECO:0008006" key="3">
    <source>
        <dbReference type="Google" id="ProtNLM"/>
    </source>
</evidence>
<proteinExistence type="predicted"/>
<dbReference type="Proteomes" id="UP000187891">
    <property type="component" value="Unassembled WGS sequence"/>
</dbReference>
<organism evidence="1 2">
    <name type="scientific">Agrobacterium rosae</name>
    <dbReference type="NCBI Taxonomy" id="1972867"/>
    <lineage>
        <taxon>Bacteria</taxon>
        <taxon>Pseudomonadati</taxon>
        <taxon>Pseudomonadota</taxon>
        <taxon>Alphaproteobacteria</taxon>
        <taxon>Hyphomicrobiales</taxon>
        <taxon>Rhizobiaceae</taxon>
        <taxon>Rhizobium/Agrobacterium group</taxon>
        <taxon>Agrobacterium</taxon>
    </lineage>
</organism>